<protein>
    <recommendedName>
        <fullName evidence="2">histidine kinase</fullName>
        <ecNumber evidence="2">2.7.13.3</ecNumber>
    </recommendedName>
</protein>
<evidence type="ECO:0000313" key="11">
    <source>
        <dbReference type="EMBL" id="MCS0591716.1"/>
    </source>
</evidence>
<keyword evidence="8" id="KW-0902">Two-component regulatory system</keyword>
<dbReference type="InterPro" id="IPR036890">
    <property type="entry name" value="HATPase_C_sf"/>
</dbReference>
<evidence type="ECO:0000256" key="4">
    <source>
        <dbReference type="ARBA" id="ARBA00022679"/>
    </source>
</evidence>
<keyword evidence="5" id="KW-0547">Nucleotide-binding</keyword>
<dbReference type="InterPro" id="IPR050482">
    <property type="entry name" value="Sensor_HK_TwoCompSys"/>
</dbReference>
<dbReference type="InterPro" id="IPR001610">
    <property type="entry name" value="PAC"/>
</dbReference>
<reference evidence="11 12" key="1">
    <citation type="submission" date="2022-08" db="EMBL/GenBank/DDBJ databases">
        <title>Reclassification of Massilia species as members of the genera Telluria, Duganella, Pseudoduganella, Mokoshia gen. nov. and Zemynaea gen. nov. using orthogonal and non-orthogonal genome-based approaches.</title>
        <authorList>
            <person name="Bowman J.P."/>
        </authorList>
    </citation>
    <scope>NUCLEOTIDE SEQUENCE [LARGE SCALE GENOMIC DNA]</scope>
    <source>
        <strain evidence="11 12">LMG 28164</strain>
    </source>
</reference>
<dbReference type="Gene3D" id="3.30.565.10">
    <property type="entry name" value="Histidine kinase-like ATPase, C-terminal domain"/>
    <property type="match status" value="1"/>
</dbReference>
<keyword evidence="6" id="KW-0418">Kinase</keyword>
<dbReference type="Pfam" id="PF13426">
    <property type="entry name" value="PAS_9"/>
    <property type="match status" value="1"/>
</dbReference>
<dbReference type="InterPro" id="IPR000700">
    <property type="entry name" value="PAS-assoc_C"/>
</dbReference>
<accession>A0ABT2ABY4</accession>
<dbReference type="InterPro" id="IPR035965">
    <property type="entry name" value="PAS-like_dom_sf"/>
</dbReference>
<dbReference type="PANTHER" id="PTHR24421:SF10">
    <property type="entry name" value="NITRATE_NITRITE SENSOR PROTEIN NARQ"/>
    <property type="match status" value="1"/>
</dbReference>
<dbReference type="Gene3D" id="1.20.5.1930">
    <property type="match status" value="1"/>
</dbReference>
<sequence>MDLTFLYSFLNRSNSSVVITDVHAADNPIVFVNAAFKKMSGYASADVLGRNCRFLQGEDREQPGRHALAAAVAARRDCECLLRNYRKNGDMFWNKLYVFPFEGEDGTVSHLVGFQHDVTLERTLLARVEAMARDLIQAQESERKALSRELHDELGQRLSALNLLLHRTQPLFEAGGEAALWQQAEQELRSMVGLVRDIAVSLRPPDLDYFGLEASIRQLLARRLAHGPAWVFEYAGLPARLAPMLEISIYRIVQECVTNIVRHAGARQVVVEIVGDAGSRELELIVRDDGCGFEAPACSAWKSVCS</sequence>
<dbReference type="PANTHER" id="PTHR24421">
    <property type="entry name" value="NITRATE/NITRITE SENSOR PROTEIN NARX-RELATED"/>
    <property type="match status" value="1"/>
</dbReference>
<evidence type="ECO:0000256" key="7">
    <source>
        <dbReference type="ARBA" id="ARBA00022840"/>
    </source>
</evidence>
<dbReference type="InterPro" id="IPR000014">
    <property type="entry name" value="PAS"/>
</dbReference>
<evidence type="ECO:0000256" key="3">
    <source>
        <dbReference type="ARBA" id="ARBA00022553"/>
    </source>
</evidence>
<dbReference type="CDD" id="cd16917">
    <property type="entry name" value="HATPase_UhpB-NarQ-NarX-like"/>
    <property type="match status" value="1"/>
</dbReference>
<dbReference type="SUPFAM" id="SSF55874">
    <property type="entry name" value="ATPase domain of HSP90 chaperone/DNA topoisomerase II/histidine kinase"/>
    <property type="match status" value="1"/>
</dbReference>
<evidence type="ECO:0000256" key="1">
    <source>
        <dbReference type="ARBA" id="ARBA00000085"/>
    </source>
</evidence>
<dbReference type="EMBL" id="JANUGX010000030">
    <property type="protein sequence ID" value="MCS0591716.1"/>
    <property type="molecule type" value="Genomic_DNA"/>
</dbReference>
<dbReference type="InterPro" id="IPR011712">
    <property type="entry name" value="Sig_transdc_His_kin_sub3_dim/P"/>
</dbReference>
<comment type="catalytic activity">
    <reaction evidence="1">
        <text>ATP + protein L-histidine = ADP + protein N-phospho-L-histidine.</text>
        <dbReference type="EC" id="2.7.13.3"/>
    </reaction>
</comment>
<evidence type="ECO:0000313" key="12">
    <source>
        <dbReference type="Proteomes" id="UP001205560"/>
    </source>
</evidence>
<feature type="domain" description="PAS" evidence="9">
    <location>
        <begin position="2"/>
        <end position="61"/>
    </location>
</feature>
<dbReference type="PROSITE" id="PS50112">
    <property type="entry name" value="PAS"/>
    <property type="match status" value="1"/>
</dbReference>
<keyword evidence="7" id="KW-0067">ATP-binding</keyword>
<dbReference type="NCBIfam" id="TIGR00229">
    <property type="entry name" value="sensory_box"/>
    <property type="match status" value="1"/>
</dbReference>
<name>A0ABT2ABY4_9BURK</name>
<evidence type="ECO:0000256" key="2">
    <source>
        <dbReference type="ARBA" id="ARBA00012438"/>
    </source>
</evidence>
<evidence type="ECO:0000256" key="5">
    <source>
        <dbReference type="ARBA" id="ARBA00022741"/>
    </source>
</evidence>
<feature type="domain" description="PAC" evidence="10">
    <location>
        <begin position="76"/>
        <end position="130"/>
    </location>
</feature>
<comment type="caution">
    <text evidence="11">The sequence shown here is derived from an EMBL/GenBank/DDBJ whole genome shotgun (WGS) entry which is preliminary data.</text>
</comment>
<dbReference type="SMART" id="SM00086">
    <property type="entry name" value="PAC"/>
    <property type="match status" value="1"/>
</dbReference>
<dbReference type="RefSeq" id="WP_258847483.1">
    <property type="nucleotide sequence ID" value="NZ_JANUGX010000030.1"/>
</dbReference>
<dbReference type="InterPro" id="IPR003594">
    <property type="entry name" value="HATPase_dom"/>
</dbReference>
<dbReference type="Gene3D" id="3.30.450.20">
    <property type="entry name" value="PAS domain"/>
    <property type="match status" value="1"/>
</dbReference>
<evidence type="ECO:0000256" key="8">
    <source>
        <dbReference type="ARBA" id="ARBA00023012"/>
    </source>
</evidence>
<evidence type="ECO:0000259" key="10">
    <source>
        <dbReference type="PROSITE" id="PS50113"/>
    </source>
</evidence>
<dbReference type="CDD" id="cd00130">
    <property type="entry name" value="PAS"/>
    <property type="match status" value="1"/>
</dbReference>
<keyword evidence="12" id="KW-1185">Reference proteome</keyword>
<gene>
    <name evidence="11" type="ORF">NX782_21210</name>
</gene>
<evidence type="ECO:0000256" key="6">
    <source>
        <dbReference type="ARBA" id="ARBA00022777"/>
    </source>
</evidence>
<dbReference type="SUPFAM" id="SSF55785">
    <property type="entry name" value="PYP-like sensor domain (PAS domain)"/>
    <property type="match status" value="1"/>
</dbReference>
<dbReference type="PROSITE" id="PS50113">
    <property type="entry name" value="PAC"/>
    <property type="match status" value="1"/>
</dbReference>
<organism evidence="11 12">
    <name type="scientific">Massilia norwichensis</name>
    <dbReference type="NCBI Taxonomy" id="1442366"/>
    <lineage>
        <taxon>Bacteria</taxon>
        <taxon>Pseudomonadati</taxon>
        <taxon>Pseudomonadota</taxon>
        <taxon>Betaproteobacteria</taxon>
        <taxon>Burkholderiales</taxon>
        <taxon>Oxalobacteraceae</taxon>
        <taxon>Telluria group</taxon>
        <taxon>Massilia</taxon>
    </lineage>
</organism>
<dbReference type="Pfam" id="PF02518">
    <property type="entry name" value="HATPase_c"/>
    <property type="match status" value="1"/>
</dbReference>
<dbReference type="EC" id="2.7.13.3" evidence="2"/>
<keyword evidence="4" id="KW-0808">Transferase</keyword>
<keyword evidence="3" id="KW-0597">Phosphoprotein</keyword>
<evidence type="ECO:0000259" key="9">
    <source>
        <dbReference type="PROSITE" id="PS50112"/>
    </source>
</evidence>
<dbReference type="Proteomes" id="UP001205560">
    <property type="component" value="Unassembled WGS sequence"/>
</dbReference>
<proteinExistence type="predicted"/>
<dbReference type="Pfam" id="PF07730">
    <property type="entry name" value="HisKA_3"/>
    <property type="match status" value="1"/>
</dbReference>